<sequence>MDSEFDEFTDDYSFIWMTSVCTLTLGSSIWNTLTVFLLEWISMAFRLKSPKSQLLMRKRKSLSLKTLEGLQVDPSHTKAVFRCPTPKDVRDTRYFMGRAHVPIFSAVIRLMNELLKKHTPFVWSKARFAGRGLTEAERNYGVTETEALAIV</sequence>
<accession>A0A371C4E0</accession>
<keyword evidence="1" id="KW-0812">Transmembrane</keyword>
<organism evidence="2 3">
    <name type="scientific">Yarrowia lipolytica</name>
    <name type="common">Candida lipolytica</name>
    <dbReference type="NCBI Taxonomy" id="4952"/>
    <lineage>
        <taxon>Eukaryota</taxon>
        <taxon>Fungi</taxon>
        <taxon>Dikarya</taxon>
        <taxon>Ascomycota</taxon>
        <taxon>Saccharomycotina</taxon>
        <taxon>Dipodascomycetes</taxon>
        <taxon>Dipodascales</taxon>
        <taxon>Dipodascales incertae sedis</taxon>
        <taxon>Yarrowia</taxon>
    </lineage>
</organism>
<gene>
    <name evidence="2" type="ORF">B0I71DRAFT_141485</name>
</gene>
<dbReference type="InterPro" id="IPR043502">
    <property type="entry name" value="DNA/RNA_pol_sf"/>
</dbReference>
<keyword evidence="1" id="KW-1133">Transmembrane helix</keyword>
<evidence type="ECO:0008006" key="4">
    <source>
        <dbReference type="Google" id="ProtNLM"/>
    </source>
</evidence>
<keyword evidence="1" id="KW-0472">Membrane</keyword>
<dbReference type="SUPFAM" id="SSF56672">
    <property type="entry name" value="DNA/RNA polymerases"/>
    <property type="match status" value="1"/>
</dbReference>
<dbReference type="AlphaFoldDB" id="A0A371C4E0"/>
<protein>
    <recommendedName>
        <fullName evidence="4">Reverse transcriptase RNase H-like domain-containing protein</fullName>
    </recommendedName>
</protein>
<name>A0A371C4E0_YARLL</name>
<evidence type="ECO:0000313" key="2">
    <source>
        <dbReference type="EMBL" id="RDW25002.1"/>
    </source>
</evidence>
<evidence type="ECO:0000313" key="3">
    <source>
        <dbReference type="Proteomes" id="UP000256601"/>
    </source>
</evidence>
<evidence type="ECO:0000256" key="1">
    <source>
        <dbReference type="SAM" id="Phobius"/>
    </source>
</evidence>
<dbReference type="Proteomes" id="UP000256601">
    <property type="component" value="Unassembled WGS sequence"/>
</dbReference>
<dbReference type="EMBL" id="KZ857340">
    <property type="protein sequence ID" value="RDW25002.1"/>
    <property type="molecule type" value="Genomic_DNA"/>
</dbReference>
<reference evidence="2 3" key="1">
    <citation type="submission" date="2018-07" db="EMBL/GenBank/DDBJ databases">
        <title>Draft Genome Assemblies for Five Robust Yarrowia lipolytica Strains Exhibiting High Lipid Production and Pentose Sugar Utilization and Sugar Alcohol Secretion from Undetoxified Lignocellulosic Biomass Hydrolysates.</title>
        <authorList>
            <consortium name="DOE Joint Genome Institute"/>
            <person name="Walker C."/>
            <person name="Ryu S."/>
            <person name="Na H."/>
            <person name="Zane M."/>
            <person name="LaButti K."/>
            <person name="Lipzen A."/>
            <person name="Haridas S."/>
            <person name="Barry K."/>
            <person name="Grigoriev I.V."/>
            <person name="Quarterman J."/>
            <person name="Slininger P."/>
            <person name="Dien B."/>
            <person name="Trinh C.T."/>
        </authorList>
    </citation>
    <scope>NUCLEOTIDE SEQUENCE [LARGE SCALE GENOMIC DNA]</scope>
    <source>
        <strain evidence="2 3">YB392</strain>
    </source>
</reference>
<proteinExistence type="predicted"/>
<feature type="transmembrane region" description="Helical" evidence="1">
    <location>
        <begin position="12"/>
        <end position="38"/>
    </location>
</feature>